<dbReference type="OrthoDB" id="7285481at2"/>
<sequence>MADDTFASLTHGSSPKSPSEAMTTAGNACMDLQPSQCTQRQLALAEDFIRKNICNAISISDIADAAGINVRALQRLFRKYHGVAPIQILLNRRIAAAHEIIGRGHATSVRDLAAKLHFSNPGRFSKLYRRTYSAVPSERIRAFRHGRRDS</sequence>
<dbReference type="InterPro" id="IPR018060">
    <property type="entry name" value="HTH_AraC"/>
</dbReference>
<feature type="compositionally biased region" description="Polar residues" evidence="3">
    <location>
        <begin position="7"/>
        <end position="23"/>
    </location>
</feature>
<dbReference type="SMART" id="SM00342">
    <property type="entry name" value="HTH_ARAC"/>
    <property type="match status" value="1"/>
</dbReference>
<evidence type="ECO:0000256" key="3">
    <source>
        <dbReference type="SAM" id="MobiDB-lite"/>
    </source>
</evidence>
<dbReference type="Gene3D" id="1.10.10.60">
    <property type="entry name" value="Homeodomain-like"/>
    <property type="match status" value="1"/>
</dbReference>
<dbReference type="GO" id="GO:0003700">
    <property type="term" value="F:DNA-binding transcription factor activity"/>
    <property type="evidence" value="ECO:0007669"/>
    <property type="project" value="InterPro"/>
</dbReference>
<organism evidence="5 6">
    <name type="scientific">Phyllobacterium endophyticum</name>
    <dbReference type="NCBI Taxonomy" id="1149773"/>
    <lineage>
        <taxon>Bacteria</taxon>
        <taxon>Pseudomonadati</taxon>
        <taxon>Pseudomonadota</taxon>
        <taxon>Alphaproteobacteria</taxon>
        <taxon>Hyphomicrobiales</taxon>
        <taxon>Phyllobacteriaceae</taxon>
        <taxon>Phyllobacterium</taxon>
    </lineage>
</organism>
<accession>A0A2P7ARH6</accession>
<keyword evidence="2" id="KW-0804">Transcription</keyword>
<keyword evidence="1" id="KW-0805">Transcription regulation</keyword>
<dbReference type="PANTHER" id="PTHR47893">
    <property type="entry name" value="REGULATORY PROTEIN PCHR"/>
    <property type="match status" value="1"/>
</dbReference>
<dbReference type="InterPro" id="IPR053142">
    <property type="entry name" value="PchR_regulatory_protein"/>
</dbReference>
<dbReference type="Pfam" id="PF12833">
    <property type="entry name" value="HTH_18"/>
    <property type="match status" value="1"/>
</dbReference>
<evidence type="ECO:0000259" key="4">
    <source>
        <dbReference type="PROSITE" id="PS01124"/>
    </source>
</evidence>
<dbReference type="EMBL" id="PGGN01000003">
    <property type="protein sequence ID" value="PSH56841.1"/>
    <property type="molecule type" value="Genomic_DNA"/>
</dbReference>
<proteinExistence type="predicted"/>
<comment type="caution">
    <text evidence="5">The sequence shown here is derived from an EMBL/GenBank/DDBJ whole genome shotgun (WGS) entry which is preliminary data.</text>
</comment>
<dbReference type="PROSITE" id="PS01124">
    <property type="entry name" value="HTH_ARAC_FAMILY_2"/>
    <property type="match status" value="1"/>
</dbReference>
<feature type="region of interest" description="Disordered" evidence="3">
    <location>
        <begin position="1"/>
        <end position="23"/>
    </location>
</feature>
<protein>
    <recommendedName>
        <fullName evidence="4">HTH araC/xylS-type domain-containing protein</fullName>
    </recommendedName>
</protein>
<reference evidence="6" key="1">
    <citation type="submission" date="2017-11" db="EMBL/GenBank/DDBJ databases">
        <authorList>
            <person name="Kuznetsova I."/>
            <person name="Sazanova A."/>
            <person name="Chirak E."/>
            <person name="Safronova V."/>
            <person name="Willems A."/>
        </authorList>
    </citation>
    <scope>NUCLEOTIDE SEQUENCE [LARGE SCALE GENOMIC DNA]</scope>
    <source>
        <strain evidence="6">PEPV15</strain>
    </source>
</reference>
<keyword evidence="6" id="KW-1185">Reference proteome</keyword>
<evidence type="ECO:0000313" key="6">
    <source>
        <dbReference type="Proteomes" id="UP000241158"/>
    </source>
</evidence>
<dbReference type="SUPFAM" id="SSF46689">
    <property type="entry name" value="Homeodomain-like"/>
    <property type="match status" value="1"/>
</dbReference>
<dbReference type="PANTHER" id="PTHR47893:SF1">
    <property type="entry name" value="REGULATORY PROTEIN PCHR"/>
    <property type="match status" value="1"/>
</dbReference>
<dbReference type="Proteomes" id="UP000241158">
    <property type="component" value="Unassembled WGS sequence"/>
</dbReference>
<dbReference type="AlphaFoldDB" id="A0A2P7ARH6"/>
<gene>
    <name evidence="5" type="ORF">CU100_16085</name>
</gene>
<evidence type="ECO:0000256" key="2">
    <source>
        <dbReference type="ARBA" id="ARBA00023163"/>
    </source>
</evidence>
<evidence type="ECO:0000313" key="5">
    <source>
        <dbReference type="EMBL" id="PSH56841.1"/>
    </source>
</evidence>
<name>A0A2P7ARH6_9HYPH</name>
<feature type="domain" description="HTH araC/xylS-type" evidence="4">
    <location>
        <begin position="43"/>
        <end position="142"/>
    </location>
</feature>
<dbReference type="InterPro" id="IPR009057">
    <property type="entry name" value="Homeodomain-like_sf"/>
</dbReference>
<dbReference type="GO" id="GO:0043565">
    <property type="term" value="F:sequence-specific DNA binding"/>
    <property type="evidence" value="ECO:0007669"/>
    <property type="project" value="InterPro"/>
</dbReference>
<evidence type="ECO:0000256" key="1">
    <source>
        <dbReference type="ARBA" id="ARBA00023015"/>
    </source>
</evidence>